<dbReference type="PROSITE" id="PS50022">
    <property type="entry name" value="FA58C_3"/>
    <property type="match status" value="2"/>
</dbReference>
<evidence type="ECO:0000313" key="11">
    <source>
        <dbReference type="EMBL" id="AWB96466.1"/>
    </source>
</evidence>
<dbReference type="SUPFAM" id="SSF55545">
    <property type="entry name" value="beta-N-acetylhexosaminidase-like domain"/>
    <property type="match status" value="1"/>
</dbReference>
<evidence type="ECO:0000256" key="2">
    <source>
        <dbReference type="ARBA" id="ARBA00006285"/>
    </source>
</evidence>
<dbReference type="GO" id="GO:0004563">
    <property type="term" value="F:beta-N-acetylhexosaminidase activity"/>
    <property type="evidence" value="ECO:0007669"/>
    <property type="project" value="UniProtKB-EC"/>
</dbReference>
<evidence type="ECO:0000256" key="8">
    <source>
        <dbReference type="PIRSR" id="PIRSR625705-1"/>
    </source>
</evidence>
<evidence type="ECO:0000256" key="5">
    <source>
        <dbReference type="ARBA" id="ARBA00022801"/>
    </source>
</evidence>
<feature type="signal peptide" evidence="9">
    <location>
        <begin position="1"/>
        <end position="25"/>
    </location>
</feature>
<proteinExistence type="inferred from homology"/>
<dbReference type="InterPro" id="IPR029018">
    <property type="entry name" value="Hex-like_dom2"/>
</dbReference>
<dbReference type="InterPro" id="IPR013320">
    <property type="entry name" value="ConA-like_dom_sf"/>
</dbReference>
<dbReference type="SUPFAM" id="SSF49899">
    <property type="entry name" value="Concanavalin A-like lectins/glucanases"/>
    <property type="match status" value="1"/>
</dbReference>
<dbReference type="EC" id="3.2.1.52" evidence="3"/>
<feature type="domain" description="F5/8 type C" evidence="10">
    <location>
        <begin position="866"/>
        <end position="983"/>
    </location>
</feature>
<dbReference type="GO" id="GO:0016020">
    <property type="term" value="C:membrane"/>
    <property type="evidence" value="ECO:0007669"/>
    <property type="project" value="TreeGrafter"/>
</dbReference>
<reference evidence="11 12" key="1">
    <citation type="submission" date="2018-04" db="EMBL/GenBank/DDBJ databases">
        <authorList>
            <person name="Li J."/>
        </authorList>
    </citation>
    <scope>NUCLEOTIDE SEQUENCE [LARGE SCALE GENOMIC DNA]</scope>
    <source>
        <strain evidence="12">30A</strain>
    </source>
</reference>
<dbReference type="Pfam" id="PF02838">
    <property type="entry name" value="Glyco_hydro_20b"/>
    <property type="match status" value="1"/>
</dbReference>
<organism evidence="11 12">
    <name type="scientific">Agromyces badenianii</name>
    <dbReference type="NCBI Taxonomy" id="2080742"/>
    <lineage>
        <taxon>Bacteria</taxon>
        <taxon>Bacillati</taxon>
        <taxon>Actinomycetota</taxon>
        <taxon>Actinomycetes</taxon>
        <taxon>Micrococcales</taxon>
        <taxon>Microbacteriaceae</taxon>
        <taxon>Agromyces</taxon>
    </lineage>
</organism>
<dbReference type="AlphaFoldDB" id="A0A2S0WYR1"/>
<dbReference type="PANTHER" id="PTHR22600">
    <property type="entry name" value="BETA-HEXOSAMINIDASE"/>
    <property type="match status" value="1"/>
</dbReference>
<dbReference type="InterPro" id="IPR000421">
    <property type="entry name" value="FA58C"/>
</dbReference>
<keyword evidence="5" id="KW-0378">Hydrolase</keyword>
<feature type="active site" description="Proton donor" evidence="8">
    <location>
        <position position="326"/>
    </location>
</feature>
<name>A0A2S0WYR1_9MICO</name>
<evidence type="ECO:0000256" key="3">
    <source>
        <dbReference type="ARBA" id="ARBA00012663"/>
    </source>
</evidence>
<evidence type="ECO:0000259" key="10">
    <source>
        <dbReference type="PROSITE" id="PS50022"/>
    </source>
</evidence>
<evidence type="ECO:0000256" key="4">
    <source>
        <dbReference type="ARBA" id="ARBA00022729"/>
    </source>
</evidence>
<dbReference type="InterPro" id="IPR025705">
    <property type="entry name" value="Beta_hexosaminidase_sua/sub"/>
</dbReference>
<evidence type="ECO:0000256" key="1">
    <source>
        <dbReference type="ARBA" id="ARBA00001231"/>
    </source>
</evidence>
<protein>
    <recommendedName>
        <fullName evidence="3">beta-N-acetylhexosaminidase</fullName>
        <ecNumber evidence="3">3.2.1.52</ecNumber>
    </recommendedName>
</protein>
<keyword evidence="7" id="KW-0326">Glycosidase</keyword>
<dbReference type="GO" id="GO:0005975">
    <property type="term" value="P:carbohydrate metabolic process"/>
    <property type="evidence" value="ECO:0007669"/>
    <property type="project" value="InterPro"/>
</dbReference>
<dbReference type="Gene3D" id="2.60.120.200">
    <property type="match status" value="1"/>
</dbReference>
<evidence type="ECO:0000256" key="7">
    <source>
        <dbReference type="ARBA" id="ARBA00023295"/>
    </source>
</evidence>
<dbReference type="Pfam" id="PF00754">
    <property type="entry name" value="F5_F8_type_C"/>
    <property type="match status" value="2"/>
</dbReference>
<dbReference type="InterPro" id="IPR008979">
    <property type="entry name" value="Galactose-bd-like_sf"/>
</dbReference>
<keyword evidence="4 9" id="KW-0732">Signal</keyword>
<dbReference type="GO" id="GO:0030203">
    <property type="term" value="P:glycosaminoglycan metabolic process"/>
    <property type="evidence" value="ECO:0007669"/>
    <property type="project" value="TreeGrafter"/>
</dbReference>
<dbReference type="SMART" id="SM00560">
    <property type="entry name" value="LamGL"/>
    <property type="match status" value="1"/>
</dbReference>
<dbReference type="Pfam" id="PF13385">
    <property type="entry name" value="Laminin_G_3"/>
    <property type="match status" value="1"/>
</dbReference>
<dbReference type="InterPro" id="IPR017853">
    <property type="entry name" value="GH"/>
</dbReference>
<comment type="similarity">
    <text evidence="2">Belongs to the glycosyl hydrolase 20 family.</text>
</comment>
<dbReference type="Gene3D" id="3.20.20.80">
    <property type="entry name" value="Glycosidases"/>
    <property type="match status" value="1"/>
</dbReference>
<dbReference type="Pfam" id="PF00728">
    <property type="entry name" value="Glyco_hydro_20"/>
    <property type="match status" value="1"/>
</dbReference>
<dbReference type="Proteomes" id="UP000244729">
    <property type="component" value="Chromosome"/>
</dbReference>
<dbReference type="SUPFAM" id="SSF49785">
    <property type="entry name" value="Galactose-binding domain-like"/>
    <property type="match status" value="2"/>
</dbReference>
<evidence type="ECO:0000256" key="6">
    <source>
        <dbReference type="ARBA" id="ARBA00023157"/>
    </source>
</evidence>
<dbReference type="Gene3D" id="3.30.379.10">
    <property type="entry name" value="Chitobiase/beta-hexosaminidase domain 2-like"/>
    <property type="match status" value="1"/>
</dbReference>
<dbReference type="InterPro" id="IPR015882">
    <property type="entry name" value="HEX_bac_N"/>
</dbReference>
<gene>
    <name evidence="11" type="ORF">DCE93_13085</name>
</gene>
<dbReference type="InterPro" id="IPR015883">
    <property type="entry name" value="Glyco_hydro_20_cat"/>
</dbReference>
<feature type="domain" description="F5/8 type C" evidence="10">
    <location>
        <begin position="719"/>
        <end position="857"/>
    </location>
</feature>
<evidence type="ECO:0000256" key="9">
    <source>
        <dbReference type="SAM" id="SignalP"/>
    </source>
</evidence>
<keyword evidence="6" id="KW-1015">Disulfide bond</keyword>
<evidence type="ECO:0000313" key="12">
    <source>
        <dbReference type="Proteomes" id="UP000244729"/>
    </source>
</evidence>
<dbReference type="Gene3D" id="2.60.120.260">
    <property type="entry name" value="Galactose-binding domain-like"/>
    <property type="match status" value="2"/>
</dbReference>
<dbReference type="PANTHER" id="PTHR22600:SF57">
    <property type="entry name" value="BETA-N-ACETYLHEXOSAMINIDASE"/>
    <property type="match status" value="1"/>
</dbReference>
<comment type="catalytic activity">
    <reaction evidence="1">
        <text>Hydrolysis of terminal non-reducing N-acetyl-D-hexosamine residues in N-acetyl-beta-D-hexosaminides.</text>
        <dbReference type="EC" id="3.2.1.52"/>
    </reaction>
</comment>
<dbReference type="KEGG" id="agm:DCE93_13085"/>
<sequence>MAAIVGGAVVVAATLLPMSAPTAHAAAADPLDIVPRVQSWTAGSGSFALHQSGRIVIPAGEATDVSVISPRPALVVDRSVQHVADSFAADLAEVGGVTLAVTVGATPVPGDIVLDLATDTGLGDSGYRVTTADTVTVEAQTSSGLFNATRTLLQLLRLNTGADEFARGVIVDQPSLSYRAISVDVGRRYWEIDTLKALIRDMSWQKLNVLQLHFNESEAVRLYSEAYAGIAPSSPSERYSQAQIDDLERFANDHNVTLVPEIDLPAHATAVALGTGTDRSLRSQCGSQYNWVLDYTDAGKRQWAVDLIGEFAAWFDGPYFHIGNDEVPHELASCDYVEAAIASDPAIDTFEQLQERFANQQADALAENGKRAMMWANGSNVLPDTDIILVNFGSLANADNLRSLGYDVVNTAYNTGSYTRFFLIPAMFGDSRHVAKGNIYSWTPATPGGHNLGQQLAVWADELFYGEDRYFMDELAPRRSELAERTWNSTPTLDTLAQFRERVAAIGDAPGTIAPSNARTDDGQPSHRYDFDTAFTPSSDTHYATAMTHPGVTDSIGELHGTAYTGSAPTRDVAGVDGAAIRFTAAANRRFSLGGADVAPPWTAAMWVNRETASTDTQLLRSWNGAIKAEQHNTGARLGITKFGVGDYSFDYTLPLNEWVHIALVADSQGTRLYVDGQQVGQIAQTIALPQGALGGNRSFGGRLDDVLLYDEALSSSAVATLHDGYGTGATDLAQGRPVTASSQETAAFPASNAVDGNATTRWSSLRSDPQWIAVDLGAQTQLSSVRLEWEAAYGRDYQVQVSGDGTTWTTAETVNGGNGGVDTVSLNVVGRHLRILGTARGTNYGYSLFSLSAYGSPANLAHGKSASASSQETAAFPASNAVDGNATTRWSSLRSDPQWIAVDLGVPRQLSSVRLEWEGAYARDYQVQVSDDGTTWSTAASVIGGDGGVDVVAVNATGRHVRVLGTARGTSYGYSLWEISVS</sequence>
<keyword evidence="12" id="KW-1185">Reference proteome</keyword>
<dbReference type="EMBL" id="CP028913">
    <property type="protein sequence ID" value="AWB96466.1"/>
    <property type="molecule type" value="Genomic_DNA"/>
</dbReference>
<feature type="chain" id="PRO_5015770198" description="beta-N-acetylhexosaminidase" evidence="9">
    <location>
        <begin position="26"/>
        <end position="983"/>
    </location>
</feature>
<dbReference type="SUPFAM" id="SSF51445">
    <property type="entry name" value="(Trans)glycosidases"/>
    <property type="match status" value="1"/>
</dbReference>
<dbReference type="PRINTS" id="PR00738">
    <property type="entry name" value="GLHYDRLASE20"/>
</dbReference>
<accession>A0A2S0WYR1</accession>
<dbReference type="InterPro" id="IPR006558">
    <property type="entry name" value="LamG-like"/>
</dbReference>